<organism evidence="2 3">
    <name type="scientific">Flavobacterium psychrophilum (strain ATCC 49511 / DSM 21280 / CIP 103535 / JIP02/86)</name>
    <dbReference type="NCBI Taxonomy" id="402612"/>
    <lineage>
        <taxon>Bacteria</taxon>
        <taxon>Pseudomonadati</taxon>
        <taxon>Bacteroidota</taxon>
        <taxon>Flavobacteriia</taxon>
        <taxon>Flavobacteriales</taxon>
        <taxon>Flavobacteriaceae</taxon>
        <taxon>Flavobacterium</taxon>
    </lineage>
</organism>
<dbReference type="GeneID" id="66552229"/>
<dbReference type="SUPFAM" id="SSF109854">
    <property type="entry name" value="DinB/YfiT-like putative metalloenzymes"/>
    <property type="match status" value="1"/>
</dbReference>
<protein>
    <recommendedName>
        <fullName evidence="1">DinB-like domain-containing protein</fullName>
    </recommendedName>
</protein>
<dbReference type="HOGENOM" id="CLU_104166_0_0_10"/>
<dbReference type="AlphaFoldDB" id="A6GZX9"/>
<dbReference type="eggNOG" id="COG2318">
    <property type="taxonomic scope" value="Bacteria"/>
</dbReference>
<evidence type="ECO:0000313" key="2">
    <source>
        <dbReference type="EMBL" id="CAL43652.1"/>
    </source>
</evidence>
<gene>
    <name evidence="2" type="ordered locus">FP1584</name>
</gene>
<dbReference type="OrthoDB" id="954225at2"/>
<dbReference type="Gene3D" id="1.20.120.450">
    <property type="entry name" value="dinb family like domain"/>
    <property type="match status" value="1"/>
</dbReference>
<proteinExistence type="predicted"/>
<keyword evidence="3" id="KW-1185">Reference proteome</keyword>
<reference evidence="2 3" key="1">
    <citation type="journal article" date="2007" name="Nat. Biotechnol.">
        <title>Complete genome sequence of the fish pathogen Flavobacterium psychrophilum.</title>
        <authorList>
            <person name="Duchaud E."/>
            <person name="Boussaha M."/>
            <person name="Loux V."/>
            <person name="Bernardet J.F."/>
            <person name="Michel C."/>
            <person name="Kerouault B."/>
            <person name="Mondot S."/>
            <person name="Nicolas P."/>
            <person name="Bossy R."/>
            <person name="Caron C."/>
            <person name="Bessieres P."/>
            <person name="Gibrat J.F."/>
            <person name="Claverol S."/>
            <person name="Dumetz F."/>
            <person name="Le Henaff M."/>
            <person name="Benmansour A."/>
        </authorList>
    </citation>
    <scope>NUCLEOTIDE SEQUENCE [LARGE SCALE GENOMIC DNA]</scope>
    <source>
        <strain evidence="3">ATCC 49511 / DSM 21280 / CIP 103535 / JIP02/86</strain>
    </source>
</reference>
<dbReference type="RefSeq" id="WP_011963697.1">
    <property type="nucleotide sequence ID" value="NC_009613.3"/>
</dbReference>
<name>A6GZX9_FLAPJ</name>
<dbReference type="EMBL" id="AM398681">
    <property type="protein sequence ID" value="CAL43652.1"/>
    <property type="molecule type" value="Genomic_DNA"/>
</dbReference>
<accession>A6GZX9</accession>
<dbReference type="Pfam" id="PF12867">
    <property type="entry name" value="DinB_2"/>
    <property type="match status" value="1"/>
</dbReference>
<dbReference type="PATRIC" id="fig|402612.5.peg.1596"/>
<dbReference type="InterPro" id="IPR034660">
    <property type="entry name" value="DinB/YfiT-like"/>
</dbReference>
<dbReference type="KEGG" id="fps:FP1584"/>
<dbReference type="STRING" id="402612.FP1584"/>
<dbReference type="Proteomes" id="UP000006394">
    <property type="component" value="Chromosome"/>
</dbReference>
<dbReference type="EnsemblBacteria" id="CAL43652">
    <property type="protein sequence ID" value="CAL43652"/>
    <property type="gene ID" value="FP1584"/>
</dbReference>
<feature type="domain" description="DinB-like" evidence="1">
    <location>
        <begin position="32"/>
        <end position="166"/>
    </location>
</feature>
<evidence type="ECO:0000259" key="1">
    <source>
        <dbReference type="Pfam" id="PF12867"/>
    </source>
</evidence>
<sequence>MNKNEIITNLNTEHSAFWDTAIHLPNVNLSINGKWSVTQNVEHINIALSRVNNYLALPKSTIKSNFGLSERASTSNETVIKMFKNALKNGAKAMGLFIPELDLNANIDVLVNQGKGLLEELISNLQNWSEEEFEIYNCPHPVLGKFTVREILYFTIYHVQHHNETIKKMM</sequence>
<dbReference type="InterPro" id="IPR024775">
    <property type="entry name" value="DinB-like"/>
</dbReference>
<evidence type="ECO:0000313" key="3">
    <source>
        <dbReference type="Proteomes" id="UP000006394"/>
    </source>
</evidence>